<reference evidence="3" key="1">
    <citation type="journal article" date="2019" name="Int. J. Syst. Evol. Microbiol.">
        <title>The Global Catalogue of Microorganisms (GCM) 10K type strain sequencing project: providing services to taxonomists for standard genome sequencing and annotation.</title>
        <authorList>
            <consortium name="The Broad Institute Genomics Platform"/>
            <consortium name="The Broad Institute Genome Sequencing Center for Infectious Disease"/>
            <person name="Wu L."/>
            <person name="Ma J."/>
        </authorList>
    </citation>
    <scope>NUCLEOTIDE SEQUENCE [LARGE SCALE GENOMIC DNA]</scope>
    <source>
        <strain evidence="3">CGMCC 1.15345</strain>
    </source>
</reference>
<evidence type="ECO:0000313" key="2">
    <source>
        <dbReference type="EMBL" id="MFC4389360.1"/>
    </source>
</evidence>
<evidence type="ECO:0000313" key="3">
    <source>
        <dbReference type="Proteomes" id="UP001595719"/>
    </source>
</evidence>
<dbReference type="EMBL" id="JBHSCO010000001">
    <property type="protein sequence ID" value="MFC4389360.1"/>
    <property type="molecule type" value="Genomic_DNA"/>
</dbReference>
<evidence type="ECO:0000256" key="1">
    <source>
        <dbReference type="SAM" id="SignalP"/>
    </source>
</evidence>
<dbReference type="PROSITE" id="PS51257">
    <property type="entry name" value="PROKAR_LIPOPROTEIN"/>
    <property type="match status" value="1"/>
</dbReference>
<keyword evidence="3" id="KW-1185">Reference proteome</keyword>
<dbReference type="Proteomes" id="UP001595719">
    <property type="component" value="Unassembled WGS sequence"/>
</dbReference>
<keyword evidence="1" id="KW-0732">Signal</keyword>
<dbReference type="RefSeq" id="WP_179003272.1">
    <property type="nucleotide sequence ID" value="NZ_JBHSCO010000001.1"/>
</dbReference>
<name>A0ABV8W0E7_9FLAO</name>
<comment type="caution">
    <text evidence="2">The sequence shown here is derived from an EMBL/GenBank/DDBJ whole genome shotgun (WGS) entry which is preliminary data.</text>
</comment>
<gene>
    <name evidence="2" type="ORF">ACFOY0_00025</name>
</gene>
<feature type="chain" id="PRO_5045888438" description="Lipoprotein" evidence="1">
    <location>
        <begin position="27"/>
        <end position="154"/>
    </location>
</feature>
<sequence length="154" mass="16738">MKSSLKYMILALVTISISLTISSCSNEEVMTYNVPDDYFSPPLYLKCTSSIEDADPKNVTLTQYTRENPCKPNSMAIVKSKSSKYTLFMRGLASPGEWKVYSGSGITFDNGSLTAFGTTVTVHFASDFKSGSIKAVGNTVSGETWGPILNFSKP</sequence>
<proteinExistence type="predicted"/>
<evidence type="ECO:0008006" key="4">
    <source>
        <dbReference type="Google" id="ProtNLM"/>
    </source>
</evidence>
<protein>
    <recommendedName>
        <fullName evidence="4">Lipoprotein</fullName>
    </recommendedName>
</protein>
<feature type="signal peptide" evidence="1">
    <location>
        <begin position="1"/>
        <end position="26"/>
    </location>
</feature>
<organism evidence="2 3">
    <name type="scientific">Flavobacterium quisquiliarum</name>
    <dbReference type="NCBI Taxonomy" id="1834436"/>
    <lineage>
        <taxon>Bacteria</taxon>
        <taxon>Pseudomonadati</taxon>
        <taxon>Bacteroidota</taxon>
        <taxon>Flavobacteriia</taxon>
        <taxon>Flavobacteriales</taxon>
        <taxon>Flavobacteriaceae</taxon>
        <taxon>Flavobacterium</taxon>
    </lineage>
</organism>
<accession>A0ABV8W0E7</accession>